<evidence type="ECO:0000313" key="4">
    <source>
        <dbReference type="Proteomes" id="UP000631653"/>
    </source>
</evidence>
<dbReference type="EMBL" id="WOSY01000010">
    <property type="protein sequence ID" value="NHN89181.1"/>
    <property type="molecule type" value="Genomic_DNA"/>
</dbReference>
<keyword evidence="2" id="KW-0732">Signal</keyword>
<proteinExistence type="predicted"/>
<dbReference type="RefSeq" id="WP_173570509.1">
    <property type="nucleotide sequence ID" value="NZ_WOSY01000010.1"/>
</dbReference>
<feature type="region of interest" description="Disordered" evidence="1">
    <location>
        <begin position="28"/>
        <end position="71"/>
    </location>
</feature>
<keyword evidence="4" id="KW-1185">Reference proteome</keyword>
<feature type="compositionally biased region" description="Basic and acidic residues" evidence="1">
    <location>
        <begin position="41"/>
        <end position="56"/>
    </location>
</feature>
<feature type="region of interest" description="Disordered" evidence="1">
    <location>
        <begin position="101"/>
        <end position="124"/>
    </location>
</feature>
<name>A0ABX0K2Z3_9PROT</name>
<organism evidence="3 4">
    <name type="scientific">Acetobacter conturbans</name>
    <dbReference type="NCBI Taxonomy" id="1737472"/>
    <lineage>
        <taxon>Bacteria</taxon>
        <taxon>Pseudomonadati</taxon>
        <taxon>Pseudomonadota</taxon>
        <taxon>Alphaproteobacteria</taxon>
        <taxon>Acetobacterales</taxon>
        <taxon>Acetobacteraceae</taxon>
        <taxon>Acetobacter</taxon>
    </lineage>
</organism>
<comment type="caution">
    <text evidence="3">The sequence shown here is derived from an EMBL/GenBank/DDBJ whole genome shotgun (WGS) entry which is preliminary data.</text>
</comment>
<sequence length="124" mass="12070">MRSFASKALLGATLLVGAPALVLSVASPAAAHTHHKHHKNSEKTTTGEKTAKKSGESETADLNAKSLSAAQQDKVPAIGTAAPATAAPTAAVPSVAMPSVTAPAAGTGVTAPATTIPTNAPSAN</sequence>
<gene>
    <name evidence="3" type="ORF">GOB81_11145</name>
</gene>
<accession>A0ABX0K2Z3</accession>
<protein>
    <submittedName>
        <fullName evidence="3">Uncharacterized protein</fullName>
    </submittedName>
</protein>
<evidence type="ECO:0000313" key="3">
    <source>
        <dbReference type="EMBL" id="NHN89181.1"/>
    </source>
</evidence>
<evidence type="ECO:0000256" key="2">
    <source>
        <dbReference type="SAM" id="SignalP"/>
    </source>
</evidence>
<feature type="signal peptide" evidence="2">
    <location>
        <begin position="1"/>
        <end position="31"/>
    </location>
</feature>
<evidence type="ECO:0000256" key="1">
    <source>
        <dbReference type="SAM" id="MobiDB-lite"/>
    </source>
</evidence>
<dbReference type="Proteomes" id="UP000631653">
    <property type="component" value="Unassembled WGS sequence"/>
</dbReference>
<feature type="chain" id="PRO_5047504508" evidence="2">
    <location>
        <begin position="32"/>
        <end position="124"/>
    </location>
</feature>
<reference evidence="3 4" key="1">
    <citation type="journal article" date="2020" name="Int. J. Syst. Evol. Microbiol.">
        <title>Novel acetic acid bacteria from cider fermentations: Acetobacter conturbans sp. nov. and Acetobacter fallax sp. nov.</title>
        <authorList>
            <person name="Sombolestani A.S."/>
            <person name="Cleenwerck I."/>
            <person name="Cnockaert M."/>
            <person name="Borremans W."/>
            <person name="Wieme A.D."/>
            <person name="De Vuyst L."/>
            <person name="Vandamme P."/>
        </authorList>
    </citation>
    <scope>NUCLEOTIDE SEQUENCE [LARGE SCALE GENOMIC DNA]</scope>
    <source>
        <strain evidence="3 4">LMG 1627</strain>
    </source>
</reference>